<reference evidence="1" key="1">
    <citation type="submission" date="2016-06" db="EMBL/GenBank/DDBJ databases">
        <title>Draft Genome sequence of the fungus Inonotus baumii.</title>
        <authorList>
            <person name="Zhu H."/>
            <person name="Lin W."/>
        </authorList>
    </citation>
    <scope>NUCLEOTIDE SEQUENCE</scope>
    <source>
        <strain evidence="1">821</strain>
    </source>
</reference>
<comment type="caution">
    <text evidence="1">The sequence shown here is derived from an EMBL/GenBank/DDBJ whole genome shotgun (WGS) entry which is preliminary data.</text>
</comment>
<dbReference type="EMBL" id="LNZH02000217">
    <property type="protein sequence ID" value="OCB83921.1"/>
    <property type="molecule type" value="Genomic_DNA"/>
</dbReference>
<dbReference type="OrthoDB" id="3264097at2759"/>
<organism evidence="1 2">
    <name type="scientific">Sanghuangporus baumii</name>
    <name type="common">Phellinus baumii</name>
    <dbReference type="NCBI Taxonomy" id="108892"/>
    <lineage>
        <taxon>Eukaryota</taxon>
        <taxon>Fungi</taxon>
        <taxon>Dikarya</taxon>
        <taxon>Basidiomycota</taxon>
        <taxon>Agaricomycotina</taxon>
        <taxon>Agaricomycetes</taxon>
        <taxon>Hymenochaetales</taxon>
        <taxon>Hymenochaetaceae</taxon>
        <taxon>Sanghuangporus</taxon>
    </lineage>
</organism>
<sequence>MSVQPITFIETFSGRDGETVEGWIEDVDSVFWLMQIPEEKRVPLVVEQCLSCGVLECLLSVIISVEKISGRRWEWDWSKMKVALRGIERQIKANKPSGNGGSWMKALTFGAIVAVGGPLGLGWALTETAICTLAVVAWNKVDTTDVKAEAIASEVGKGGGWLRALTLGAMIAIGGPLALGMALTETMICTIGAILLNIRLDNSDSKARAIAAEVGKSKLSPVAHESIRQIWWKTPSKSWEDGLKFNPSMELIVELLKMMTPEKNTM</sequence>
<accession>A0A9Q5HQ40</accession>
<evidence type="ECO:0000313" key="2">
    <source>
        <dbReference type="Proteomes" id="UP000757232"/>
    </source>
</evidence>
<protein>
    <submittedName>
        <fullName evidence="1">Uncharacterized protein</fullName>
    </submittedName>
</protein>
<gene>
    <name evidence="1" type="ORF">A7U60_g9127</name>
</gene>
<name>A0A9Q5HQ40_SANBA</name>
<dbReference type="Proteomes" id="UP000757232">
    <property type="component" value="Unassembled WGS sequence"/>
</dbReference>
<proteinExistence type="predicted"/>
<dbReference type="AlphaFoldDB" id="A0A9Q5HQ40"/>
<keyword evidence="2" id="KW-1185">Reference proteome</keyword>
<evidence type="ECO:0000313" key="1">
    <source>
        <dbReference type="EMBL" id="OCB83921.1"/>
    </source>
</evidence>